<protein>
    <submittedName>
        <fullName evidence="16">Vomeronasal type-2 receptor 26-like</fullName>
    </submittedName>
</protein>
<evidence type="ECO:0000313" key="15">
    <source>
        <dbReference type="Proteomes" id="UP001190640"/>
    </source>
</evidence>
<dbReference type="InterPro" id="IPR000337">
    <property type="entry name" value="GPCR_3"/>
</dbReference>
<evidence type="ECO:0000256" key="12">
    <source>
        <dbReference type="SAM" id="MobiDB-lite"/>
    </source>
</evidence>
<dbReference type="InterPro" id="IPR004073">
    <property type="entry name" value="GPCR_3_vmron_rcpt_2"/>
</dbReference>
<dbReference type="CDD" id="cd15283">
    <property type="entry name" value="7tmC_V2R_pheromone"/>
    <property type="match status" value="1"/>
</dbReference>
<dbReference type="RefSeq" id="XP_054849803.1">
    <property type="nucleotide sequence ID" value="XM_054993828.1"/>
</dbReference>
<evidence type="ECO:0000256" key="9">
    <source>
        <dbReference type="ARBA" id="ARBA00023170"/>
    </source>
</evidence>
<evidence type="ECO:0000256" key="2">
    <source>
        <dbReference type="ARBA" id="ARBA00007242"/>
    </source>
</evidence>
<keyword evidence="9" id="KW-0675">Receptor</keyword>
<dbReference type="PROSITE" id="PS00981">
    <property type="entry name" value="G_PROTEIN_RECEP_F3_3"/>
    <property type="match status" value="1"/>
</dbReference>
<keyword evidence="15" id="KW-1185">Reference proteome</keyword>
<dbReference type="GO" id="GO:0005886">
    <property type="term" value="C:plasma membrane"/>
    <property type="evidence" value="ECO:0007669"/>
    <property type="project" value="UniProtKB-SubCell"/>
</dbReference>
<evidence type="ECO:0000313" key="16">
    <source>
        <dbReference type="RefSeq" id="XP_054849803.1"/>
    </source>
</evidence>
<evidence type="ECO:0000256" key="7">
    <source>
        <dbReference type="ARBA" id="ARBA00023040"/>
    </source>
</evidence>
<dbReference type="PRINTS" id="PR00248">
    <property type="entry name" value="GPCRMGR"/>
</dbReference>
<dbReference type="Proteomes" id="UP001190640">
    <property type="component" value="Chromosome 12"/>
</dbReference>
<dbReference type="InterPro" id="IPR017979">
    <property type="entry name" value="GPCR_3_CS"/>
</dbReference>
<dbReference type="Pfam" id="PF00003">
    <property type="entry name" value="7tm_3"/>
    <property type="match status" value="1"/>
</dbReference>
<keyword evidence="4 13" id="KW-0812">Transmembrane</keyword>
<evidence type="ECO:0000256" key="3">
    <source>
        <dbReference type="ARBA" id="ARBA00022475"/>
    </source>
</evidence>
<feature type="transmembrane region" description="Helical" evidence="13">
    <location>
        <begin position="837"/>
        <end position="857"/>
    </location>
</feature>
<evidence type="ECO:0000256" key="10">
    <source>
        <dbReference type="ARBA" id="ARBA00023180"/>
    </source>
</evidence>
<dbReference type="Gene3D" id="3.40.50.2300">
    <property type="match status" value="2"/>
</dbReference>
<accession>A0AA97K4D1</accession>
<dbReference type="PANTHER" id="PTHR24061:SF599">
    <property type="entry name" value="G-PROTEIN COUPLED RECEPTORS FAMILY 3 PROFILE DOMAIN-CONTAINING PROTEIN"/>
    <property type="match status" value="1"/>
</dbReference>
<feature type="transmembrane region" description="Helical" evidence="13">
    <location>
        <begin position="869"/>
        <end position="894"/>
    </location>
</feature>
<feature type="region of interest" description="Disordered" evidence="12">
    <location>
        <begin position="1"/>
        <end position="100"/>
    </location>
</feature>
<organism evidence="15 16">
    <name type="scientific">Eublepharis macularius</name>
    <name type="common">Leopard gecko</name>
    <name type="synonym">Cyrtodactylus macularius</name>
    <dbReference type="NCBI Taxonomy" id="481883"/>
    <lineage>
        <taxon>Eukaryota</taxon>
        <taxon>Metazoa</taxon>
        <taxon>Chordata</taxon>
        <taxon>Craniata</taxon>
        <taxon>Vertebrata</taxon>
        <taxon>Euteleostomi</taxon>
        <taxon>Lepidosauria</taxon>
        <taxon>Squamata</taxon>
        <taxon>Bifurcata</taxon>
        <taxon>Gekkota</taxon>
        <taxon>Eublepharidae</taxon>
        <taxon>Eublepharinae</taxon>
        <taxon>Eublepharis</taxon>
    </lineage>
</organism>
<comment type="subcellular location">
    <subcellularLocation>
        <location evidence="1">Cell membrane</location>
        <topology evidence="1">Multi-pass membrane protein</topology>
    </subcellularLocation>
</comment>
<feature type="transmembrane region" description="Helical" evidence="13">
    <location>
        <begin position="914"/>
        <end position="932"/>
    </location>
</feature>
<keyword evidence="11" id="KW-0807">Transducer</keyword>
<gene>
    <name evidence="16" type="primary">LOC129339236</name>
</gene>
<keyword evidence="3" id="KW-1003">Cell membrane</keyword>
<dbReference type="FunFam" id="3.40.50.2300:FF:000024">
    <property type="entry name" value="Vomeronasal 2, receptor 73"/>
    <property type="match status" value="1"/>
</dbReference>
<keyword evidence="8 13" id="KW-0472">Membrane</keyword>
<feature type="compositionally biased region" description="Basic and acidic residues" evidence="12">
    <location>
        <begin position="147"/>
        <end position="170"/>
    </location>
</feature>
<proteinExistence type="inferred from homology"/>
<dbReference type="SUPFAM" id="SSF53822">
    <property type="entry name" value="Periplasmic binding protein-like I"/>
    <property type="match status" value="1"/>
</dbReference>
<dbReference type="KEGG" id="emc:129339236"/>
<dbReference type="PANTHER" id="PTHR24061">
    <property type="entry name" value="CALCIUM-SENSING RECEPTOR-RELATED"/>
    <property type="match status" value="1"/>
</dbReference>
<feature type="transmembrane region" description="Helical" evidence="13">
    <location>
        <begin position="959"/>
        <end position="981"/>
    </location>
</feature>
<dbReference type="Pfam" id="PF01094">
    <property type="entry name" value="ANF_receptor"/>
    <property type="match status" value="1"/>
</dbReference>
<sequence length="1070" mass="119181">MAAKWPPPSVQAEPAKATEGPVAQGRQQPLNRPNWQTQPRPGGGAEEGKKAQESRKASPTNRAAPNNRPKWQPYAARQSPQPPTQGLNPQPEASGCNAAAAAHSLAAADAAPLLLGRTGPTRRERTPAQPLLASPSSAAAAPAALRPRSEGRPDGPAQGKHDASPSEKRSRLLAGTAEQPLRRLAPPPNLNRTLSFRYWIEATCIFAKMFFLKPLMILVVSHAVFKVTHGKCAFKRLLHNGYYEDGDLIIGGIMSNFFAVINANSSYEEPPSPYLFDAWPFTKTFQFILAFLFTIQEINKDPKLLPNFTLGIHLTQDCFYSEFIYLSTVRLTSGSDKVIPNYSCSRRPLMGVIGSLRSDLSIHIADLLGIYKIPQISYGSFDSILSDKSQFPSFYRTVPSELLQFIGVSHLLAHFGWKWVSLISSDNTNGRNFLQIMTQEMSKIDSCIEFVALLPLILQGDIESITELAMKLSKLTSNVMLVHGETDKLILLHAAMKESQISGKVWITTALWDFTSHFPRTAWNLTVFHGALSFAVHKREIPGFRDFLETINPNKYTNGFYLKIFWSQIFKCTWPDYILDTAWKMCTGKEKLEDLNTDLFDMNTSRHSYSISNAIYAVGHVLHEMYSFQSAKNKAATVQLCDLQAWQLHSLLKKIRFNNSAGEEVSFDRNGDLRAGYDILNWVILPNNTPLPTQIGCLEAQIAGSQGLILNDESIVWNTRLNKTPMSVCSESCHPGFRRTVPVGKLSCCFDCVQCTEGSISSQKDMDDCEECPEEQYPNDQQDRCIPKVISFLSYEEPLGIIMTSSAGFLSLITVVVLGIFIEHRKTPIVKANNRDLTFLLLFSLLLCFLCSLIFIAKPRKITCLLRQTSFGFIFTVAVSSLLAKTITVVLAFLARNPGNRIHKWIGKKLAKSLVIFCSLIQVGICAAWLVTSPPFPDIEKTADHGQISLVCNEGSVSMFYTVLGYMGFLAMVSFTVAFLARKLPDGFNETKFITFSMLVFCCVWLCFVPAYLSNKGKSMVAVEIFSILASSTALLGFIFFPKCYIIVLKPQRNSKAHLLWNTNAQVKQF</sequence>
<keyword evidence="10" id="KW-0325">Glycoprotein</keyword>
<evidence type="ECO:0000256" key="6">
    <source>
        <dbReference type="ARBA" id="ARBA00022989"/>
    </source>
</evidence>
<dbReference type="Gene3D" id="2.10.50.30">
    <property type="entry name" value="GPCR, family 3, nine cysteines domain"/>
    <property type="match status" value="1"/>
</dbReference>
<evidence type="ECO:0000256" key="8">
    <source>
        <dbReference type="ARBA" id="ARBA00023136"/>
    </source>
</evidence>
<name>A0AA97K4D1_EUBMA</name>
<dbReference type="GeneID" id="129339236"/>
<dbReference type="GO" id="GO:0004930">
    <property type="term" value="F:G protein-coupled receptor activity"/>
    <property type="evidence" value="ECO:0007669"/>
    <property type="project" value="UniProtKB-KW"/>
</dbReference>
<evidence type="ECO:0000259" key="14">
    <source>
        <dbReference type="PROSITE" id="PS50259"/>
    </source>
</evidence>
<dbReference type="InterPro" id="IPR000068">
    <property type="entry name" value="GPCR_3_Ca_sens_rcpt-rel"/>
</dbReference>
<feature type="transmembrane region" description="Helical" evidence="13">
    <location>
        <begin position="799"/>
        <end position="822"/>
    </location>
</feature>
<feature type="compositionally biased region" description="Polar residues" evidence="12">
    <location>
        <begin position="25"/>
        <end position="39"/>
    </location>
</feature>
<comment type="similarity">
    <text evidence="2">Belongs to the G-protein coupled receptor 3 family.</text>
</comment>
<dbReference type="FunFam" id="2.10.50.30:FF:000002">
    <property type="entry name" value="Vomeronasal 2 receptor, h1"/>
    <property type="match status" value="1"/>
</dbReference>
<keyword evidence="5" id="KW-0732">Signal</keyword>
<evidence type="ECO:0000256" key="13">
    <source>
        <dbReference type="SAM" id="Phobius"/>
    </source>
</evidence>
<feature type="transmembrane region" description="Helical" evidence="13">
    <location>
        <begin position="1025"/>
        <end position="1048"/>
    </location>
</feature>
<keyword evidence="7" id="KW-0297">G-protein coupled receptor</keyword>
<dbReference type="PRINTS" id="PR01535">
    <property type="entry name" value="VOMERONASL2R"/>
</dbReference>
<evidence type="ECO:0000256" key="11">
    <source>
        <dbReference type="ARBA" id="ARBA00023224"/>
    </source>
</evidence>
<dbReference type="InterPro" id="IPR028082">
    <property type="entry name" value="Peripla_BP_I"/>
</dbReference>
<feature type="region of interest" description="Disordered" evidence="12">
    <location>
        <begin position="117"/>
        <end position="171"/>
    </location>
</feature>
<keyword evidence="6 13" id="KW-1133">Transmembrane helix</keyword>
<evidence type="ECO:0000256" key="4">
    <source>
        <dbReference type="ARBA" id="ARBA00022692"/>
    </source>
</evidence>
<dbReference type="AlphaFoldDB" id="A0AA97K4D1"/>
<dbReference type="InterPro" id="IPR001828">
    <property type="entry name" value="ANF_lig-bd_rcpt"/>
</dbReference>
<feature type="domain" description="G-protein coupled receptors family 3 profile" evidence="14">
    <location>
        <begin position="799"/>
        <end position="1063"/>
    </location>
</feature>
<evidence type="ECO:0000256" key="1">
    <source>
        <dbReference type="ARBA" id="ARBA00004651"/>
    </source>
</evidence>
<feature type="transmembrane region" description="Helical" evidence="13">
    <location>
        <begin position="993"/>
        <end position="1013"/>
    </location>
</feature>
<dbReference type="InterPro" id="IPR017978">
    <property type="entry name" value="GPCR_3_C"/>
</dbReference>
<evidence type="ECO:0000256" key="5">
    <source>
        <dbReference type="ARBA" id="ARBA00022729"/>
    </source>
</evidence>
<dbReference type="Pfam" id="PF07562">
    <property type="entry name" value="NCD3G"/>
    <property type="match status" value="1"/>
</dbReference>
<feature type="compositionally biased region" description="Basic and acidic residues" evidence="12">
    <location>
        <begin position="46"/>
        <end position="56"/>
    </location>
</feature>
<dbReference type="CDD" id="cd06365">
    <property type="entry name" value="PBP1_pheromone_receptor"/>
    <property type="match status" value="1"/>
</dbReference>
<dbReference type="InterPro" id="IPR038550">
    <property type="entry name" value="GPCR_3_9-Cys_sf"/>
</dbReference>
<feature type="compositionally biased region" description="Low complexity" evidence="12">
    <location>
        <begin position="130"/>
        <end position="145"/>
    </location>
</feature>
<dbReference type="PROSITE" id="PS50259">
    <property type="entry name" value="G_PROTEIN_RECEP_F3_4"/>
    <property type="match status" value="1"/>
</dbReference>
<dbReference type="InterPro" id="IPR011500">
    <property type="entry name" value="GPCR_3_9-Cys_dom"/>
</dbReference>
<reference evidence="16" key="1">
    <citation type="submission" date="2025-08" db="UniProtKB">
        <authorList>
            <consortium name="RefSeq"/>
        </authorList>
    </citation>
    <scope>IDENTIFICATION</scope>
    <source>
        <tissue evidence="16">Blood</tissue>
    </source>
</reference>